<dbReference type="InParanoid" id="A0A3P7FA46"/>
<organism evidence="1 2">
    <name type="scientific">Wuchereria bancrofti</name>
    <dbReference type="NCBI Taxonomy" id="6293"/>
    <lineage>
        <taxon>Eukaryota</taxon>
        <taxon>Metazoa</taxon>
        <taxon>Ecdysozoa</taxon>
        <taxon>Nematoda</taxon>
        <taxon>Chromadorea</taxon>
        <taxon>Rhabditida</taxon>
        <taxon>Spirurina</taxon>
        <taxon>Spiruromorpha</taxon>
        <taxon>Filarioidea</taxon>
        <taxon>Onchocercidae</taxon>
        <taxon>Wuchereria</taxon>
    </lineage>
</organism>
<dbReference type="EMBL" id="UYWW01000130">
    <property type="protein sequence ID" value="VDM07402.1"/>
    <property type="molecule type" value="Genomic_DNA"/>
</dbReference>
<proteinExistence type="predicted"/>
<reference evidence="1 2" key="1">
    <citation type="submission" date="2018-11" db="EMBL/GenBank/DDBJ databases">
        <authorList>
            <consortium name="Pathogen Informatics"/>
        </authorList>
    </citation>
    <scope>NUCLEOTIDE SEQUENCE [LARGE SCALE GENOMIC DNA]</scope>
</reference>
<keyword evidence="2" id="KW-1185">Reference proteome</keyword>
<dbReference type="Proteomes" id="UP000270924">
    <property type="component" value="Unassembled WGS sequence"/>
</dbReference>
<name>A0A3P7FA46_WUCBA</name>
<dbReference type="AlphaFoldDB" id="A0A3P7FA46"/>
<evidence type="ECO:0000313" key="2">
    <source>
        <dbReference type="Proteomes" id="UP000270924"/>
    </source>
</evidence>
<accession>A0A3P7FA46</accession>
<gene>
    <name evidence="1" type="ORF">WBA_LOCUS788</name>
</gene>
<sequence length="83" mass="9409">MGSSAILVEWSCEMKGRLGNEKNALKKLGEANSTNPLRDQFRFRRPNMEGAEKEAITFNKSIWFDQLIASIQSDEILPTVNHV</sequence>
<evidence type="ECO:0000313" key="1">
    <source>
        <dbReference type="EMBL" id="VDM07402.1"/>
    </source>
</evidence>
<protein>
    <submittedName>
        <fullName evidence="1">Uncharacterized protein</fullName>
    </submittedName>
</protein>